<dbReference type="Gene3D" id="3.40.50.1820">
    <property type="entry name" value="alpha/beta hydrolase"/>
    <property type="match status" value="1"/>
</dbReference>
<gene>
    <name evidence="3" type="ORF">GKIL_0899</name>
</gene>
<evidence type="ECO:0000256" key="2">
    <source>
        <dbReference type="ARBA" id="ARBA00022801"/>
    </source>
</evidence>
<dbReference type="AlphaFoldDB" id="U5QHJ9"/>
<reference evidence="3 4" key="1">
    <citation type="journal article" date="2013" name="PLoS ONE">
        <title>Cultivation and Complete Genome Sequencing of Gloeobacter kilaueensis sp. nov., from a Lava Cave in Kilauea Caldera, Hawai'i.</title>
        <authorList>
            <person name="Saw J.H."/>
            <person name="Schatz M."/>
            <person name="Brown M.V."/>
            <person name="Kunkel D.D."/>
            <person name="Foster J.S."/>
            <person name="Shick H."/>
            <person name="Christensen S."/>
            <person name="Hou S."/>
            <person name="Wan X."/>
            <person name="Donachie S.P."/>
        </authorList>
    </citation>
    <scope>NUCLEOTIDE SEQUENCE [LARGE SCALE GENOMIC DNA]</scope>
    <source>
        <strain evidence="4">JS</strain>
    </source>
</reference>
<sequence>MVATALGEYVTLTTTWGGIDRSWVQYVPLSINPYFPRPVVLALHGDYGTAQNLITSMAWGEIAEAEPNGFYVLMPNGGAQLLAGYTWNSYVFDGSGVDDMGFVLSLIDTLNTTYPVDRRRVYFFGHSKGAQMCTTIALRYPHLVAALGHIKGGWATDQKPGCDQYFQEYMPVPVWTWRGNLENQVTAGVPRDVQDQHQLEYWTTRLGCNPTPIEQDFLIQGTDQRSGSLTADDGSPVTRACYTQIYTGGSAEYRFTVETEAENDPNHSYQLGTARRFWNDLCKRSNR</sequence>
<evidence type="ECO:0000313" key="3">
    <source>
        <dbReference type="EMBL" id="AGY57145.1"/>
    </source>
</evidence>
<dbReference type="InterPro" id="IPR050955">
    <property type="entry name" value="Plant_Biomass_Hydrol_Est"/>
</dbReference>
<name>U5QHJ9_GLOK1</name>
<dbReference type="OrthoDB" id="9764953at2"/>
<dbReference type="STRING" id="1183438.GKIL_0899"/>
<organism evidence="3 4">
    <name type="scientific">Gloeobacter kilaueensis (strain ATCC BAA-2537 / CCAP 1431/1 / ULC 316 / JS1)</name>
    <dbReference type="NCBI Taxonomy" id="1183438"/>
    <lineage>
        <taxon>Bacteria</taxon>
        <taxon>Bacillati</taxon>
        <taxon>Cyanobacteriota</taxon>
        <taxon>Cyanophyceae</taxon>
        <taxon>Gloeobacterales</taxon>
        <taxon>Gloeobacteraceae</taxon>
        <taxon>Gloeobacter</taxon>
    </lineage>
</organism>
<dbReference type="GO" id="GO:0016787">
    <property type="term" value="F:hydrolase activity"/>
    <property type="evidence" value="ECO:0007669"/>
    <property type="project" value="UniProtKB-KW"/>
</dbReference>
<proteinExistence type="predicted"/>
<keyword evidence="2" id="KW-0378">Hydrolase</keyword>
<dbReference type="Pfam" id="PF10503">
    <property type="entry name" value="Esterase_PHB"/>
    <property type="match status" value="1"/>
</dbReference>
<keyword evidence="4" id="KW-1185">Reference proteome</keyword>
<accession>U5QHJ9</accession>
<dbReference type="PANTHER" id="PTHR43037">
    <property type="entry name" value="UNNAMED PRODUCT-RELATED"/>
    <property type="match status" value="1"/>
</dbReference>
<dbReference type="RefSeq" id="WP_023172203.1">
    <property type="nucleotide sequence ID" value="NC_022600.1"/>
</dbReference>
<dbReference type="KEGG" id="glj:GKIL_0899"/>
<dbReference type="SUPFAM" id="SSF53474">
    <property type="entry name" value="alpha/beta-Hydrolases"/>
    <property type="match status" value="1"/>
</dbReference>
<protein>
    <submittedName>
        <fullName evidence="3">Poly(3-hydroxybutyrate) depolymerase</fullName>
    </submittedName>
</protein>
<dbReference type="Proteomes" id="UP000017396">
    <property type="component" value="Chromosome"/>
</dbReference>
<dbReference type="InterPro" id="IPR029058">
    <property type="entry name" value="AB_hydrolase_fold"/>
</dbReference>
<dbReference type="GO" id="GO:0005576">
    <property type="term" value="C:extracellular region"/>
    <property type="evidence" value="ECO:0007669"/>
    <property type="project" value="InterPro"/>
</dbReference>
<evidence type="ECO:0000313" key="4">
    <source>
        <dbReference type="Proteomes" id="UP000017396"/>
    </source>
</evidence>
<evidence type="ECO:0000256" key="1">
    <source>
        <dbReference type="ARBA" id="ARBA00022729"/>
    </source>
</evidence>
<keyword evidence="1" id="KW-0732">Signal</keyword>
<dbReference type="HOGENOM" id="CLU_923660_0_0_3"/>
<dbReference type="InterPro" id="IPR010126">
    <property type="entry name" value="Esterase_phb"/>
</dbReference>
<dbReference type="PANTHER" id="PTHR43037:SF1">
    <property type="entry name" value="BLL1128 PROTEIN"/>
    <property type="match status" value="1"/>
</dbReference>
<dbReference type="eggNOG" id="COG3509">
    <property type="taxonomic scope" value="Bacteria"/>
</dbReference>
<dbReference type="EMBL" id="CP003587">
    <property type="protein sequence ID" value="AGY57145.1"/>
    <property type="molecule type" value="Genomic_DNA"/>
</dbReference>